<sequence>MRLDEDLDFTTLGWVKSELDETLRQARLSLEAFVQDQADTSQMRFCATYLHQVHGTLRMVELYGAAMVAEEMEQLAKSLL</sequence>
<reference evidence="2" key="1">
    <citation type="submission" date="2013-08" db="EMBL/GenBank/DDBJ databases">
        <authorList>
            <person name="Mendez C."/>
            <person name="Richter M."/>
            <person name="Ferrer M."/>
            <person name="Sanchez J."/>
        </authorList>
    </citation>
    <scope>NUCLEOTIDE SEQUENCE</scope>
</reference>
<reference evidence="2" key="2">
    <citation type="journal article" date="2014" name="ISME J.">
        <title>Microbial stratification in low pH oxic and suboxic macroscopic growths along an acid mine drainage.</title>
        <authorList>
            <person name="Mendez-Garcia C."/>
            <person name="Mesa V."/>
            <person name="Sprenger R.R."/>
            <person name="Richter M."/>
            <person name="Diez M.S."/>
            <person name="Solano J."/>
            <person name="Bargiela R."/>
            <person name="Golyshina O.V."/>
            <person name="Manteca A."/>
            <person name="Ramos J.L."/>
            <person name="Gallego J.R."/>
            <person name="Llorente I."/>
            <person name="Martins Dos Santos V.A."/>
            <person name="Jensen O.N."/>
            <person name="Pelaez A.I."/>
            <person name="Sanchez J."/>
            <person name="Ferrer M."/>
        </authorList>
    </citation>
    <scope>NUCLEOTIDE SEQUENCE</scope>
</reference>
<dbReference type="SUPFAM" id="SSF47226">
    <property type="entry name" value="Histidine-containing phosphotransfer domain, HPT domain"/>
    <property type="match status" value="1"/>
</dbReference>
<gene>
    <name evidence="2" type="ORF">B1A_08583</name>
</gene>
<dbReference type="Pfam" id="PF01627">
    <property type="entry name" value="Hpt"/>
    <property type="match status" value="1"/>
</dbReference>
<keyword evidence="2" id="KW-0808">Transferase</keyword>
<evidence type="ECO:0000259" key="1">
    <source>
        <dbReference type="Pfam" id="PF01627"/>
    </source>
</evidence>
<feature type="domain" description="HPt" evidence="1">
    <location>
        <begin position="12"/>
        <end position="76"/>
    </location>
</feature>
<name>T1AX51_9ZZZZ</name>
<dbReference type="GO" id="GO:0000160">
    <property type="term" value="P:phosphorelay signal transduction system"/>
    <property type="evidence" value="ECO:0007669"/>
    <property type="project" value="InterPro"/>
</dbReference>
<feature type="non-terminal residue" evidence="2">
    <location>
        <position position="80"/>
    </location>
</feature>
<organism evidence="2">
    <name type="scientific">mine drainage metagenome</name>
    <dbReference type="NCBI Taxonomy" id="410659"/>
    <lineage>
        <taxon>unclassified sequences</taxon>
        <taxon>metagenomes</taxon>
        <taxon>ecological metagenomes</taxon>
    </lineage>
</organism>
<dbReference type="InterPro" id="IPR036641">
    <property type="entry name" value="HPT_dom_sf"/>
</dbReference>
<protein>
    <submittedName>
        <fullName evidence="2">Sensor histidine kinase/response regulator</fullName>
    </submittedName>
</protein>
<evidence type="ECO:0000313" key="2">
    <source>
        <dbReference type="EMBL" id="EQD65201.1"/>
    </source>
</evidence>
<comment type="caution">
    <text evidence="2">The sequence shown here is derived from an EMBL/GenBank/DDBJ whole genome shotgun (WGS) entry which is preliminary data.</text>
</comment>
<dbReference type="Gene3D" id="1.20.120.160">
    <property type="entry name" value="HPT domain"/>
    <property type="match status" value="1"/>
</dbReference>
<keyword evidence="2" id="KW-0418">Kinase</keyword>
<accession>T1AX51</accession>
<proteinExistence type="predicted"/>
<dbReference type="EMBL" id="AUZX01006122">
    <property type="protein sequence ID" value="EQD65201.1"/>
    <property type="molecule type" value="Genomic_DNA"/>
</dbReference>
<dbReference type="InterPro" id="IPR008207">
    <property type="entry name" value="Sig_transdc_His_kin_Hpt_dom"/>
</dbReference>
<dbReference type="GO" id="GO:0016301">
    <property type="term" value="F:kinase activity"/>
    <property type="evidence" value="ECO:0007669"/>
    <property type="project" value="UniProtKB-KW"/>
</dbReference>
<dbReference type="AlphaFoldDB" id="T1AX51"/>